<dbReference type="GO" id="GO:0071897">
    <property type="term" value="P:DNA biosynthetic process"/>
    <property type="evidence" value="ECO:0007669"/>
    <property type="project" value="UniProtKB-KW"/>
</dbReference>
<evidence type="ECO:0000256" key="12">
    <source>
        <dbReference type="ARBA" id="ARBA00025437"/>
    </source>
</evidence>
<keyword evidence="10" id="KW-1015">Disulfide bond</keyword>
<sequence length="732" mass="79287">MTQLTDAGQKVFNARYALRDEQGHICETFEQAVSRLARVAASAEKEAQPHWEEKFASIIGDLLFVPSTPIWANMGKPDRPWQPSACFVLAVEDTLYSMYETLLSTALVFKSGGGVGYNFSTIRPRGSLVQSTKGKASGVVELIKLYNASSNMVMQGGVRRGASMGILNIDHPEIMNFIHAKLDGGLTNFNLSVGVTDAFMQALEQGEDWPLIFNGEVHDVLPAAVLWQSIVQSAHACGDPGIIFLDTIQKANPLPHKQLNCTNPCGEQPLFPGESCLLGSVNLARLIAEDGRINRALFKDTVSIAVRFLDNLIDVAEYPFPLIAEATRATRKIGLGFTGLADALIKAGLPYDSAEGRKYAGEIIELMQQSANDTSRALAEEKGCFPEWENSKFHPAEKIRNGTCVTIAPTGSVTTMAGCEGYGIEPIFAVAYKKSTNVAGDFEVFSPLFLEACQLYGVSNSILEEVARRGTCQGIKEIPVEIARIFKGAQDIAPADHILMQAEIQKHVDNAVSKTINLPGAATTEDIETCYRMAYSLGLKGITVFRDGCKEGTVTVGRQEDAPEKFVLRRGEILPRPVSAHGMTHRLDTGCGKLYLTVNYQPDSGEILETFITTGSDGGCLVYTEATSRLISLAIRGGISLEEIVEQLQGTHSCPSYMLAKGKGKNLSQGKSCASAIAYKIAEIKAELKKQFSDYNGAGEILVDDTLLCECGEKLERAEGCLICRSCGLSKC</sequence>
<gene>
    <name evidence="18" type="primary">nrdZ</name>
    <name evidence="18" type="ORF">Psch_04143</name>
</gene>
<keyword evidence="8 14" id="KW-0560">Oxidoreductase</keyword>
<organism evidence="18 19">
    <name type="scientific">Pelotomaculum schinkii</name>
    <dbReference type="NCBI Taxonomy" id="78350"/>
    <lineage>
        <taxon>Bacteria</taxon>
        <taxon>Bacillati</taxon>
        <taxon>Bacillota</taxon>
        <taxon>Clostridia</taxon>
        <taxon>Eubacteriales</taxon>
        <taxon>Desulfotomaculaceae</taxon>
        <taxon>Pelotomaculum</taxon>
    </lineage>
</organism>
<dbReference type="Pfam" id="PF02867">
    <property type="entry name" value="Ribonuc_red_lgC"/>
    <property type="match status" value="2"/>
</dbReference>
<dbReference type="SUPFAM" id="SSF51998">
    <property type="entry name" value="PFL-like glycyl radical enzymes"/>
    <property type="match status" value="1"/>
</dbReference>
<feature type="domain" description="TSCPD" evidence="17">
    <location>
        <begin position="576"/>
        <end position="683"/>
    </location>
</feature>
<name>A0A4Y7R6N5_9FIRM</name>
<dbReference type="CDD" id="cd02888">
    <property type="entry name" value="RNR_II_dimer"/>
    <property type="match status" value="1"/>
</dbReference>
<dbReference type="Proteomes" id="UP000298324">
    <property type="component" value="Unassembled WGS sequence"/>
</dbReference>
<dbReference type="SUPFAM" id="SSF48168">
    <property type="entry name" value="R1 subunit of ribonucleotide reductase, N-terminal domain"/>
    <property type="match status" value="1"/>
</dbReference>
<evidence type="ECO:0000256" key="4">
    <source>
        <dbReference type="ARBA" id="ARBA00014409"/>
    </source>
</evidence>
<evidence type="ECO:0000256" key="2">
    <source>
        <dbReference type="ARBA" id="ARBA00007405"/>
    </source>
</evidence>
<evidence type="ECO:0000256" key="11">
    <source>
        <dbReference type="ARBA" id="ARBA00023285"/>
    </source>
</evidence>
<dbReference type="GO" id="GO:0004748">
    <property type="term" value="F:ribonucleoside-diphosphate reductase activity, thioredoxin disulfide as acceptor"/>
    <property type="evidence" value="ECO:0007669"/>
    <property type="project" value="UniProtKB-EC"/>
</dbReference>
<dbReference type="InterPro" id="IPR024434">
    <property type="entry name" value="TSCPD_dom"/>
</dbReference>
<dbReference type="Pfam" id="PF00317">
    <property type="entry name" value="Ribonuc_red_lgN"/>
    <property type="match status" value="1"/>
</dbReference>
<dbReference type="GO" id="GO:0009263">
    <property type="term" value="P:deoxyribonucleotide biosynthetic process"/>
    <property type="evidence" value="ECO:0007669"/>
    <property type="project" value="UniProtKB-KW"/>
</dbReference>
<evidence type="ECO:0000259" key="17">
    <source>
        <dbReference type="Pfam" id="PF12637"/>
    </source>
</evidence>
<keyword evidence="7 14" id="KW-0547">Nucleotide-binding</keyword>
<accession>A0A4Y7R6N5</accession>
<evidence type="ECO:0000256" key="1">
    <source>
        <dbReference type="ARBA" id="ARBA00001922"/>
    </source>
</evidence>
<feature type="domain" description="Ribonucleotide reductase large subunit C-terminal" evidence="16">
    <location>
        <begin position="84"/>
        <end position="394"/>
    </location>
</feature>
<evidence type="ECO:0000256" key="14">
    <source>
        <dbReference type="RuleBase" id="RU364064"/>
    </source>
</evidence>
<dbReference type="UniPathway" id="UPA00326"/>
<evidence type="ECO:0000256" key="3">
    <source>
        <dbReference type="ARBA" id="ARBA00012274"/>
    </source>
</evidence>
<feature type="domain" description="Ribonucleotide reductase large subunit C-terminal" evidence="16">
    <location>
        <begin position="399"/>
        <end position="544"/>
    </location>
</feature>
<dbReference type="InterPro" id="IPR000788">
    <property type="entry name" value="RNR_lg_C"/>
</dbReference>
<evidence type="ECO:0000313" key="18">
    <source>
        <dbReference type="EMBL" id="TEB04416.1"/>
    </source>
</evidence>
<dbReference type="EC" id="1.17.4.1" evidence="3 14"/>
<keyword evidence="11 14" id="KW-0170">Cobalt</keyword>
<evidence type="ECO:0000256" key="13">
    <source>
        <dbReference type="ARBA" id="ARBA00047754"/>
    </source>
</evidence>
<dbReference type="Pfam" id="PF12637">
    <property type="entry name" value="TSCPD"/>
    <property type="match status" value="1"/>
</dbReference>
<comment type="function">
    <text evidence="12 14">Catalyzes the reduction of ribonucleotides to deoxyribonucleotides. May function to provide a pool of deoxyribonucleotide precursors for DNA repair during oxygen limitation and/or for immediate growth after restoration of oxygen.</text>
</comment>
<dbReference type="Gene3D" id="3.20.70.20">
    <property type="match status" value="1"/>
</dbReference>
<dbReference type="PANTHER" id="PTHR43371">
    <property type="entry name" value="VITAMIN B12-DEPENDENT RIBONUCLEOTIDE REDUCTASE"/>
    <property type="match status" value="1"/>
</dbReference>
<evidence type="ECO:0000256" key="6">
    <source>
        <dbReference type="ARBA" id="ARBA00022634"/>
    </source>
</evidence>
<keyword evidence="19" id="KW-1185">Reference proteome</keyword>
<protein>
    <recommendedName>
        <fullName evidence="4 14">Vitamin B12-dependent ribonucleotide reductase</fullName>
        <ecNumber evidence="3 14">1.17.4.1</ecNumber>
    </recommendedName>
</protein>
<evidence type="ECO:0000256" key="8">
    <source>
        <dbReference type="ARBA" id="ARBA00023002"/>
    </source>
</evidence>
<feature type="domain" description="Ribonucleotide reductase large subunit N-terminal" evidence="15">
    <location>
        <begin position="3"/>
        <end position="78"/>
    </location>
</feature>
<comment type="cofactor">
    <cofactor evidence="1 14">
        <name>adenosylcob(III)alamin</name>
        <dbReference type="ChEBI" id="CHEBI:18408"/>
    </cofactor>
</comment>
<comment type="similarity">
    <text evidence="2 14">Belongs to the ribonucleoside diphosphate reductase class-2 family.</text>
</comment>
<evidence type="ECO:0000256" key="9">
    <source>
        <dbReference type="ARBA" id="ARBA00023116"/>
    </source>
</evidence>
<dbReference type="GO" id="GO:0031419">
    <property type="term" value="F:cobalamin binding"/>
    <property type="evidence" value="ECO:0007669"/>
    <property type="project" value="UniProtKB-KW"/>
</dbReference>
<evidence type="ECO:0000259" key="15">
    <source>
        <dbReference type="Pfam" id="PF00317"/>
    </source>
</evidence>
<dbReference type="PRINTS" id="PR01183">
    <property type="entry name" value="RIBORDTASEM1"/>
</dbReference>
<dbReference type="RefSeq" id="WP_190259532.1">
    <property type="nucleotide sequence ID" value="NZ_QFGA01000004.1"/>
</dbReference>
<keyword evidence="5 14" id="KW-0846">Cobalamin</keyword>
<evidence type="ECO:0000256" key="7">
    <source>
        <dbReference type="ARBA" id="ARBA00022741"/>
    </source>
</evidence>
<dbReference type="InterPro" id="IPR008926">
    <property type="entry name" value="RNR_R1-su_N"/>
</dbReference>
<reference evidence="18 19" key="1">
    <citation type="journal article" date="2018" name="Environ. Microbiol.">
        <title>Novel energy conservation strategies and behaviour of Pelotomaculum schinkii driving syntrophic propionate catabolism.</title>
        <authorList>
            <person name="Hidalgo-Ahumada C.A.P."/>
            <person name="Nobu M.K."/>
            <person name="Narihiro T."/>
            <person name="Tamaki H."/>
            <person name="Liu W.T."/>
            <person name="Kamagata Y."/>
            <person name="Stams A.J.M."/>
            <person name="Imachi H."/>
            <person name="Sousa D.Z."/>
        </authorList>
    </citation>
    <scope>NUCLEOTIDE SEQUENCE [LARGE SCALE GENOMIC DNA]</scope>
    <source>
        <strain evidence="18 19">HH</strain>
    </source>
</reference>
<dbReference type="InterPro" id="IPR050862">
    <property type="entry name" value="RdRp_reductase_class-2"/>
</dbReference>
<keyword evidence="6 14" id="KW-0237">DNA synthesis</keyword>
<dbReference type="InterPro" id="IPR013509">
    <property type="entry name" value="RNR_lsu_N"/>
</dbReference>
<dbReference type="EMBL" id="QFGA01000004">
    <property type="protein sequence ID" value="TEB04416.1"/>
    <property type="molecule type" value="Genomic_DNA"/>
</dbReference>
<evidence type="ECO:0000256" key="5">
    <source>
        <dbReference type="ARBA" id="ARBA00022628"/>
    </source>
</evidence>
<keyword evidence="9" id="KW-0215">Deoxyribonucleotide synthesis</keyword>
<dbReference type="NCBIfam" id="TIGR02504">
    <property type="entry name" value="NrdJ_Z"/>
    <property type="match status" value="1"/>
</dbReference>
<comment type="catalytic activity">
    <reaction evidence="13 14">
        <text>a 2'-deoxyribonucleoside 5'-diphosphate + [thioredoxin]-disulfide + H2O = a ribonucleoside 5'-diphosphate + [thioredoxin]-dithiol</text>
        <dbReference type="Rhea" id="RHEA:23252"/>
        <dbReference type="Rhea" id="RHEA-COMP:10698"/>
        <dbReference type="Rhea" id="RHEA-COMP:10700"/>
        <dbReference type="ChEBI" id="CHEBI:15377"/>
        <dbReference type="ChEBI" id="CHEBI:29950"/>
        <dbReference type="ChEBI" id="CHEBI:50058"/>
        <dbReference type="ChEBI" id="CHEBI:57930"/>
        <dbReference type="ChEBI" id="CHEBI:73316"/>
        <dbReference type="EC" id="1.17.4.1"/>
    </reaction>
</comment>
<evidence type="ECO:0000259" key="16">
    <source>
        <dbReference type="Pfam" id="PF02867"/>
    </source>
</evidence>
<dbReference type="InterPro" id="IPR013344">
    <property type="entry name" value="RNR_NrdJ/NrdZ"/>
</dbReference>
<dbReference type="GO" id="GO:0005524">
    <property type="term" value="F:ATP binding"/>
    <property type="evidence" value="ECO:0007669"/>
    <property type="project" value="InterPro"/>
</dbReference>
<evidence type="ECO:0000313" key="19">
    <source>
        <dbReference type="Proteomes" id="UP000298324"/>
    </source>
</evidence>
<proteinExistence type="inferred from homology"/>
<evidence type="ECO:0000256" key="10">
    <source>
        <dbReference type="ARBA" id="ARBA00023157"/>
    </source>
</evidence>
<dbReference type="PANTHER" id="PTHR43371:SF1">
    <property type="entry name" value="RIBONUCLEOSIDE-DIPHOSPHATE REDUCTASE"/>
    <property type="match status" value="1"/>
</dbReference>
<dbReference type="AlphaFoldDB" id="A0A4Y7R6N5"/>
<comment type="caution">
    <text evidence="18">The sequence shown here is derived from an EMBL/GenBank/DDBJ whole genome shotgun (WGS) entry which is preliminary data.</text>
</comment>